<dbReference type="InterPro" id="IPR001810">
    <property type="entry name" value="F-box_dom"/>
</dbReference>
<evidence type="ECO:0000313" key="2">
    <source>
        <dbReference type="EMBL" id="AMZ03080.1"/>
    </source>
</evidence>
<dbReference type="Proteomes" id="UP000241559">
    <property type="component" value="Segment"/>
</dbReference>
<dbReference type="Pfam" id="PF00646">
    <property type="entry name" value="F-box"/>
    <property type="match status" value="1"/>
</dbReference>
<proteinExistence type="predicted"/>
<dbReference type="EMBL" id="KU761889">
    <property type="protein sequence ID" value="AMZ03080.1"/>
    <property type="molecule type" value="Genomic_DNA"/>
</dbReference>
<organism evidence="2 3">
    <name type="scientific">Mimivirus Bombay</name>
    <dbReference type="NCBI Taxonomy" id="1835008"/>
    <lineage>
        <taxon>Viruses</taxon>
        <taxon>Varidnaviria</taxon>
        <taxon>Bamfordvirae</taxon>
        <taxon>Nucleocytoviricota</taxon>
        <taxon>Megaviricetes</taxon>
        <taxon>Imitervirales</taxon>
        <taxon>Mimiviridae</taxon>
        <taxon>Megamimivirinae</taxon>
        <taxon>Mimivirus</taxon>
        <taxon>Mimivirus bradfordmassiliense</taxon>
    </lineage>
</organism>
<accession>A0A165XIW9</accession>
<name>A0A165XIW9_MIMIV</name>
<feature type="domain" description="F-box" evidence="1">
    <location>
        <begin position="7"/>
        <end position="46"/>
    </location>
</feature>
<sequence length="156" mass="18348">MNEHISSLLNEDCVRHIMCFLTDKEKGKFCLTCRDLLYLIKDVKFNDPVNKDNIEHLSYKKNFNCTYKISTVQDTNNRPISCFKIDFPNNKPTIIQKVVLPTNQTGNTFTFRLDENAFEKLLEHEDKVHKAITLIEQSITENESKKYPRLSLIQKY</sequence>
<reference evidence="2" key="1">
    <citation type="journal article" date="2016" name="Genom Data">
        <title>Isolation and complete genome sequencing of Mimivirus bombay, a Giant Virus in sewage of Mumbai, India.</title>
        <authorList>
            <person name="Chatterjee A."/>
            <person name="Ali F."/>
            <person name="Bange D."/>
            <person name="Kondabagil K."/>
        </authorList>
    </citation>
    <scope>NUCLEOTIDE SEQUENCE [LARGE SCALE GENOMIC DNA]</scope>
    <source>
        <strain evidence="2">1</strain>
    </source>
</reference>
<evidence type="ECO:0000259" key="1">
    <source>
        <dbReference type="Pfam" id="PF00646"/>
    </source>
</evidence>
<protein>
    <submittedName>
        <fullName evidence="2">Putative F-box protein</fullName>
    </submittedName>
</protein>
<evidence type="ECO:0000313" key="3">
    <source>
        <dbReference type="Proteomes" id="UP000241559"/>
    </source>
</evidence>